<feature type="compositionally biased region" description="Low complexity" evidence="2">
    <location>
        <begin position="36"/>
        <end position="50"/>
    </location>
</feature>
<feature type="region of interest" description="Disordered" evidence="2">
    <location>
        <begin position="30"/>
        <end position="51"/>
    </location>
</feature>
<keyword evidence="1" id="KW-0175">Coiled coil</keyword>
<dbReference type="CDD" id="cd14686">
    <property type="entry name" value="bZIP"/>
    <property type="match status" value="1"/>
</dbReference>
<reference evidence="3" key="1">
    <citation type="submission" date="2021-01" db="EMBL/GenBank/DDBJ databases">
        <authorList>
            <person name="Corre E."/>
            <person name="Pelletier E."/>
            <person name="Niang G."/>
            <person name="Scheremetjew M."/>
            <person name="Finn R."/>
            <person name="Kale V."/>
            <person name="Holt S."/>
            <person name="Cochrane G."/>
            <person name="Meng A."/>
            <person name="Brown T."/>
            <person name="Cohen L."/>
        </authorList>
    </citation>
    <scope>NUCLEOTIDE SEQUENCE</scope>
    <source>
        <strain evidence="3">CCMP 769</strain>
    </source>
</reference>
<evidence type="ECO:0008006" key="4">
    <source>
        <dbReference type="Google" id="ProtNLM"/>
    </source>
</evidence>
<feature type="coiled-coil region" evidence="1">
    <location>
        <begin position="67"/>
        <end position="115"/>
    </location>
</feature>
<evidence type="ECO:0000313" key="3">
    <source>
        <dbReference type="EMBL" id="CAE0058448.1"/>
    </source>
</evidence>
<evidence type="ECO:0000256" key="2">
    <source>
        <dbReference type="SAM" id="MobiDB-lite"/>
    </source>
</evidence>
<organism evidence="3">
    <name type="scientific">Rhodosorus marinus</name>
    <dbReference type="NCBI Taxonomy" id="101924"/>
    <lineage>
        <taxon>Eukaryota</taxon>
        <taxon>Rhodophyta</taxon>
        <taxon>Stylonematophyceae</taxon>
        <taxon>Stylonematales</taxon>
        <taxon>Stylonemataceae</taxon>
        <taxon>Rhodosorus</taxon>
    </lineage>
</organism>
<name>A0A7S3EJD6_9RHOD</name>
<accession>A0A7S3EJD6</accession>
<proteinExistence type="predicted"/>
<sequence length="125" mass="14124">MVVQAPYPYPYNQQYGRGVAVYMPYGDGHQHGNSVAPNPNAGLANPAMPNSQVEKVDKVLARKIQSREAAVRQRERQNREYNELYQRNLELTKRASQLQEQNEILRKELSNKLGAIPAPDFGTGE</sequence>
<protein>
    <recommendedName>
        <fullName evidence="4">BZIP domain-containing protein</fullName>
    </recommendedName>
</protein>
<dbReference type="EMBL" id="HBHW01034361">
    <property type="protein sequence ID" value="CAE0058448.1"/>
    <property type="molecule type" value="Transcribed_RNA"/>
</dbReference>
<dbReference type="AlphaFoldDB" id="A0A7S3EJD6"/>
<evidence type="ECO:0000256" key="1">
    <source>
        <dbReference type="SAM" id="Coils"/>
    </source>
</evidence>
<gene>
    <name evidence="3" type="ORF">RMAR00112_LOCUS26504</name>
</gene>